<gene>
    <name evidence="1" type="ORF">SCUD_LOCUS19452</name>
</gene>
<sequence length="56" mass="6195">MIGSGLKDNLPVCDKSVYVYQLISASMNYCDQPNYCIYGCGLQEFAQVSVNIHLST</sequence>
<accession>A0A183KWK8</accession>
<organism evidence="3">
    <name type="scientific">Schistosoma curassoni</name>
    <dbReference type="NCBI Taxonomy" id="6186"/>
    <lineage>
        <taxon>Eukaryota</taxon>
        <taxon>Metazoa</taxon>
        <taxon>Spiralia</taxon>
        <taxon>Lophotrochozoa</taxon>
        <taxon>Platyhelminthes</taxon>
        <taxon>Trematoda</taxon>
        <taxon>Digenea</taxon>
        <taxon>Strigeidida</taxon>
        <taxon>Schistosomatoidea</taxon>
        <taxon>Schistosomatidae</taxon>
        <taxon>Schistosoma</taxon>
    </lineage>
</organism>
<proteinExistence type="predicted"/>
<reference evidence="3" key="1">
    <citation type="submission" date="2016-06" db="UniProtKB">
        <authorList>
            <consortium name="WormBaseParasite"/>
        </authorList>
    </citation>
    <scope>IDENTIFICATION</scope>
</reference>
<dbReference type="EMBL" id="UZAK01042534">
    <property type="protein sequence ID" value="VDP69155.1"/>
    <property type="molecule type" value="Genomic_DNA"/>
</dbReference>
<evidence type="ECO:0000313" key="1">
    <source>
        <dbReference type="EMBL" id="VDP69155.1"/>
    </source>
</evidence>
<evidence type="ECO:0000313" key="2">
    <source>
        <dbReference type="Proteomes" id="UP000279833"/>
    </source>
</evidence>
<reference evidence="1 2" key="2">
    <citation type="submission" date="2018-11" db="EMBL/GenBank/DDBJ databases">
        <authorList>
            <consortium name="Pathogen Informatics"/>
        </authorList>
    </citation>
    <scope>NUCLEOTIDE SEQUENCE [LARGE SCALE GENOMIC DNA]</scope>
    <source>
        <strain evidence="1">Dakar</strain>
        <strain evidence="2">Dakar, Senegal</strain>
    </source>
</reference>
<dbReference type="Proteomes" id="UP000279833">
    <property type="component" value="Unassembled WGS sequence"/>
</dbReference>
<dbReference type="AlphaFoldDB" id="A0A183KWK8"/>
<protein>
    <submittedName>
        <fullName evidence="3">Peptidase S1 domain-containing protein</fullName>
    </submittedName>
</protein>
<keyword evidence="2" id="KW-1185">Reference proteome</keyword>
<name>A0A183KWK8_9TREM</name>
<evidence type="ECO:0000313" key="3">
    <source>
        <dbReference type="WBParaSite" id="SCUD_0001945501-mRNA-1"/>
    </source>
</evidence>
<dbReference type="WBParaSite" id="SCUD_0001945501-mRNA-1">
    <property type="protein sequence ID" value="SCUD_0001945501-mRNA-1"/>
    <property type="gene ID" value="SCUD_0001945501"/>
</dbReference>